<name>A0ABT8PQQ0_9ENTR</name>
<accession>A0ABT8PQQ0</accession>
<protein>
    <recommendedName>
        <fullName evidence="3">Prophage protein</fullName>
    </recommendedName>
</protein>
<evidence type="ECO:0000313" key="2">
    <source>
        <dbReference type="Proteomes" id="UP001174867"/>
    </source>
</evidence>
<proteinExistence type="predicted"/>
<gene>
    <name evidence="1" type="ORF">Q0A17_04405</name>
</gene>
<dbReference type="Proteomes" id="UP001174867">
    <property type="component" value="Unassembled WGS sequence"/>
</dbReference>
<evidence type="ECO:0008006" key="3">
    <source>
        <dbReference type="Google" id="ProtNLM"/>
    </source>
</evidence>
<evidence type="ECO:0000313" key="1">
    <source>
        <dbReference type="EMBL" id="MDN8598664.1"/>
    </source>
</evidence>
<comment type="caution">
    <text evidence="1">The sequence shown here is derived from an EMBL/GenBank/DDBJ whole genome shotgun (WGS) entry which is preliminary data.</text>
</comment>
<dbReference type="EMBL" id="JAUJYW010000002">
    <property type="protein sequence ID" value="MDN8598664.1"/>
    <property type="molecule type" value="Genomic_DNA"/>
</dbReference>
<dbReference type="RefSeq" id="WP_301697538.1">
    <property type="nucleotide sequence ID" value="NZ_JAUJYW010000002.1"/>
</dbReference>
<organism evidence="1 2">
    <name type="scientific">Citrobacter enshiensis</name>
    <dbReference type="NCBI Taxonomy" id="2971264"/>
    <lineage>
        <taxon>Bacteria</taxon>
        <taxon>Pseudomonadati</taxon>
        <taxon>Pseudomonadota</taxon>
        <taxon>Gammaproteobacteria</taxon>
        <taxon>Enterobacterales</taxon>
        <taxon>Enterobacteriaceae</taxon>
        <taxon>Citrobacter</taxon>
    </lineage>
</organism>
<keyword evidence="2" id="KW-1185">Reference proteome</keyword>
<reference evidence="1 2" key="1">
    <citation type="submission" date="2023-07" db="EMBL/GenBank/DDBJ databases">
        <title>Citrobacter selenititolerans sp. nov., isolated from seleniferous soil.</title>
        <authorList>
            <person name="Zhang S."/>
            <person name="Li K."/>
            <person name="Peng J."/>
            <person name="Wang H."/>
            <person name="Sun J."/>
            <person name="Guo Y."/>
        </authorList>
    </citation>
    <scope>NUCLEOTIDE SEQUENCE [LARGE SCALE GENOMIC DNA]</scope>
    <source>
        <strain evidence="1 2">S2-9</strain>
    </source>
</reference>
<sequence>MKPKEQNRTTQISALPIERDEYGCWIHPEYDKFCDGRELVPSEEFDAWLKTNGLEWDYELRDESFDFLDDAPDDSDFSEWQPEPPDGEGWFIGSIHDTEDGLVCIWFRNAEISRP</sequence>